<evidence type="ECO:0000313" key="2">
    <source>
        <dbReference type="EMBL" id="GAA2152461.1"/>
    </source>
</evidence>
<dbReference type="Pfam" id="PF02698">
    <property type="entry name" value="DUF218"/>
    <property type="match status" value="1"/>
</dbReference>
<dbReference type="Gene3D" id="3.40.50.620">
    <property type="entry name" value="HUPs"/>
    <property type="match status" value="1"/>
</dbReference>
<dbReference type="InterPro" id="IPR003848">
    <property type="entry name" value="DUF218"/>
</dbReference>
<evidence type="ECO:0000313" key="3">
    <source>
        <dbReference type="Proteomes" id="UP001501020"/>
    </source>
</evidence>
<dbReference type="PANTHER" id="PTHR30336">
    <property type="entry name" value="INNER MEMBRANE PROTEIN, PROBABLE PERMEASE"/>
    <property type="match status" value="1"/>
</dbReference>
<dbReference type="CDD" id="cd06259">
    <property type="entry name" value="YdcF-like"/>
    <property type="match status" value="1"/>
</dbReference>
<evidence type="ECO:0000259" key="1">
    <source>
        <dbReference type="Pfam" id="PF02698"/>
    </source>
</evidence>
<dbReference type="EMBL" id="BAAAMR010000059">
    <property type="protein sequence ID" value="GAA2152461.1"/>
    <property type="molecule type" value="Genomic_DNA"/>
</dbReference>
<dbReference type="PANTHER" id="PTHR30336:SF20">
    <property type="entry name" value="DUF218 DOMAIN-CONTAINING PROTEIN"/>
    <property type="match status" value="1"/>
</dbReference>
<organism evidence="2 3">
    <name type="scientific">Actinomadura napierensis</name>
    <dbReference type="NCBI Taxonomy" id="267854"/>
    <lineage>
        <taxon>Bacteria</taxon>
        <taxon>Bacillati</taxon>
        <taxon>Actinomycetota</taxon>
        <taxon>Actinomycetes</taxon>
        <taxon>Streptosporangiales</taxon>
        <taxon>Thermomonosporaceae</taxon>
        <taxon>Actinomadura</taxon>
    </lineage>
</organism>
<proteinExistence type="predicted"/>
<feature type="domain" description="DUF218" evidence="1">
    <location>
        <begin position="54"/>
        <end position="168"/>
    </location>
</feature>
<protein>
    <submittedName>
        <fullName evidence="2">YdcF family protein</fullName>
    </submittedName>
</protein>
<gene>
    <name evidence="2" type="ORF">GCM10009727_58180</name>
</gene>
<reference evidence="3" key="1">
    <citation type="journal article" date="2019" name="Int. J. Syst. Evol. Microbiol.">
        <title>The Global Catalogue of Microorganisms (GCM) 10K type strain sequencing project: providing services to taxonomists for standard genome sequencing and annotation.</title>
        <authorList>
            <consortium name="The Broad Institute Genomics Platform"/>
            <consortium name="The Broad Institute Genome Sequencing Center for Infectious Disease"/>
            <person name="Wu L."/>
            <person name="Ma J."/>
        </authorList>
    </citation>
    <scope>NUCLEOTIDE SEQUENCE [LARGE SCALE GENOMIC DNA]</scope>
    <source>
        <strain evidence="3">JCM 13850</strain>
    </source>
</reference>
<dbReference type="InterPro" id="IPR051599">
    <property type="entry name" value="Cell_Envelope_Assoc"/>
</dbReference>
<name>A0ABP5LVW0_9ACTN</name>
<sequence>MNATWVTYRMGADMRAAGDNGAVESHGAVDPRARALARIVWDHLVLAGPLSKADAILALGCHDTRVAAHAARLWNAGWAPVVVVSGGRGKITSAWAETEAQVFARVAREHGVPEGALLLEETAANTGENITATRRLLDGRLDLRSAILVAKPYMTRRALATARKQWPEVDWTAACPDIGYEAYGDGDDERRFIELMVGDLQRMEVYAERGFQVPMPVPAAAWAAYEELVALGFDRHVIR</sequence>
<accession>A0ABP5LVW0</accession>
<comment type="caution">
    <text evidence="2">The sequence shown here is derived from an EMBL/GenBank/DDBJ whole genome shotgun (WGS) entry which is preliminary data.</text>
</comment>
<keyword evidence="3" id="KW-1185">Reference proteome</keyword>
<dbReference type="Proteomes" id="UP001501020">
    <property type="component" value="Unassembled WGS sequence"/>
</dbReference>
<dbReference type="InterPro" id="IPR014729">
    <property type="entry name" value="Rossmann-like_a/b/a_fold"/>
</dbReference>